<dbReference type="GO" id="GO:0045202">
    <property type="term" value="C:synapse"/>
    <property type="evidence" value="ECO:0007669"/>
    <property type="project" value="GOC"/>
</dbReference>
<dbReference type="PhylomeDB" id="B4K0T5"/>
<dbReference type="Proteomes" id="UP000001070">
    <property type="component" value="Unassembled WGS sequence"/>
</dbReference>
<protein>
    <submittedName>
        <fullName evidence="1">GH23440</fullName>
    </submittedName>
</protein>
<evidence type="ECO:0000313" key="1">
    <source>
        <dbReference type="EMBL" id="EDV93983.1"/>
    </source>
</evidence>
<reference evidence="1 2" key="1">
    <citation type="journal article" date="2007" name="Nature">
        <title>Evolution of genes and genomes on the Drosophila phylogeny.</title>
        <authorList>
            <consortium name="Drosophila 12 Genomes Consortium"/>
            <person name="Clark A.G."/>
            <person name="Eisen M.B."/>
            <person name="Smith D.R."/>
            <person name="Bergman C.M."/>
            <person name="Oliver B."/>
            <person name="Markow T.A."/>
            <person name="Kaufman T.C."/>
            <person name="Kellis M."/>
            <person name="Gelbart W."/>
            <person name="Iyer V.N."/>
            <person name="Pollard D.A."/>
            <person name="Sackton T.B."/>
            <person name="Larracuente A.M."/>
            <person name="Singh N.D."/>
            <person name="Abad J.P."/>
            <person name="Abt D.N."/>
            <person name="Adryan B."/>
            <person name="Aguade M."/>
            <person name="Akashi H."/>
            <person name="Anderson W.W."/>
            <person name="Aquadro C.F."/>
            <person name="Ardell D.H."/>
            <person name="Arguello R."/>
            <person name="Artieri C.G."/>
            <person name="Barbash D.A."/>
            <person name="Barker D."/>
            <person name="Barsanti P."/>
            <person name="Batterham P."/>
            <person name="Batzoglou S."/>
            <person name="Begun D."/>
            <person name="Bhutkar A."/>
            <person name="Blanco E."/>
            <person name="Bosak S.A."/>
            <person name="Bradley R.K."/>
            <person name="Brand A.D."/>
            <person name="Brent M.R."/>
            <person name="Brooks A.N."/>
            <person name="Brown R.H."/>
            <person name="Butlin R.K."/>
            <person name="Caggese C."/>
            <person name="Calvi B.R."/>
            <person name="Bernardo de Carvalho A."/>
            <person name="Caspi A."/>
            <person name="Castrezana S."/>
            <person name="Celniker S.E."/>
            <person name="Chang J.L."/>
            <person name="Chapple C."/>
            <person name="Chatterji S."/>
            <person name="Chinwalla A."/>
            <person name="Civetta A."/>
            <person name="Clifton S.W."/>
            <person name="Comeron J.M."/>
            <person name="Costello J.C."/>
            <person name="Coyne J.A."/>
            <person name="Daub J."/>
            <person name="David R.G."/>
            <person name="Delcher A.L."/>
            <person name="Delehaunty K."/>
            <person name="Do C.B."/>
            <person name="Ebling H."/>
            <person name="Edwards K."/>
            <person name="Eickbush T."/>
            <person name="Evans J.D."/>
            <person name="Filipski A."/>
            <person name="Findeiss S."/>
            <person name="Freyhult E."/>
            <person name="Fulton L."/>
            <person name="Fulton R."/>
            <person name="Garcia A.C."/>
            <person name="Gardiner A."/>
            <person name="Garfield D.A."/>
            <person name="Garvin B.E."/>
            <person name="Gibson G."/>
            <person name="Gilbert D."/>
            <person name="Gnerre S."/>
            <person name="Godfrey J."/>
            <person name="Good R."/>
            <person name="Gotea V."/>
            <person name="Gravely B."/>
            <person name="Greenberg A.J."/>
            <person name="Griffiths-Jones S."/>
            <person name="Gross S."/>
            <person name="Guigo R."/>
            <person name="Gustafson E.A."/>
            <person name="Haerty W."/>
            <person name="Hahn M.W."/>
            <person name="Halligan D.L."/>
            <person name="Halpern A.L."/>
            <person name="Halter G.M."/>
            <person name="Han M.V."/>
            <person name="Heger A."/>
            <person name="Hillier L."/>
            <person name="Hinrichs A.S."/>
            <person name="Holmes I."/>
            <person name="Hoskins R.A."/>
            <person name="Hubisz M.J."/>
            <person name="Hultmark D."/>
            <person name="Huntley M.A."/>
            <person name="Jaffe D.B."/>
            <person name="Jagadeeshan S."/>
            <person name="Jeck W.R."/>
            <person name="Johnson J."/>
            <person name="Jones C.D."/>
            <person name="Jordan W.C."/>
            <person name="Karpen G.H."/>
            <person name="Kataoka E."/>
            <person name="Keightley P.D."/>
            <person name="Kheradpour P."/>
            <person name="Kirkness E.F."/>
            <person name="Koerich L.B."/>
            <person name="Kristiansen K."/>
            <person name="Kudrna D."/>
            <person name="Kulathinal R.J."/>
            <person name="Kumar S."/>
            <person name="Kwok R."/>
            <person name="Lander E."/>
            <person name="Langley C.H."/>
            <person name="Lapoint R."/>
            <person name="Lazzaro B.P."/>
            <person name="Lee S.J."/>
            <person name="Levesque L."/>
            <person name="Li R."/>
            <person name="Lin C.F."/>
            <person name="Lin M.F."/>
            <person name="Lindblad-Toh K."/>
            <person name="Llopart A."/>
            <person name="Long M."/>
            <person name="Low L."/>
            <person name="Lozovsky E."/>
            <person name="Lu J."/>
            <person name="Luo M."/>
            <person name="Machado C.A."/>
            <person name="Makalowski W."/>
            <person name="Marzo M."/>
            <person name="Matsuda M."/>
            <person name="Matzkin L."/>
            <person name="McAllister B."/>
            <person name="McBride C.S."/>
            <person name="McKernan B."/>
            <person name="McKernan K."/>
            <person name="Mendez-Lago M."/>
            <person name="Minx P."/>
            <person name="Mollenhauer M.U."/>
            <person name="Montooth K."/>
            <person name="Mount S.M."/>
            <person name="Mu X."/>
            <person name="Myers E."/>
            <person name="Negre B."/>
            <person name="Newfeld S."/>
            <person name="Nielsen R."/>
            <person name="Noor M.A."/>
            <person name="O'Grady P."/>
            <person name="Pachter L."/>
            <person name="Papaceit M."/>
            <person name="Parisi M.J."/>
            <person name="Parisi M."/>
            <person name="Parts L."/>
            <person name="Pedersen J.S."/>
            <person name="Pesole G."/>
            <person name="Phillippy A.M."/>
            <person name="Ponting C.P."/>
            <person name="Pop M."/>
            <person name="Porcelli D."/>
            <person name="Powell J.R."/>
            <person name="Prohaska S."/>
            <person name="Pruitt K."/>
            <person name="Puig M."/>
            <person name="Quesneville H."/>
            <person name="Ram K.R."/>
            <person name="Rand D."/>
            <person name="Rasmussen M.D."/>
            <person name="Reed L.K."/>
            <person name="Reenan R."/>
            <person name="Reily A."/>
            <person name="Remington K.A."/>
            <person name="Rieger T.T."/>
            <person name="Ritchie M.G."/>
            <person name="Robin C."/>
            <person name="Rogers Y.H."/>
            <person name="Rohde C."/>
            <person name="Rozas J."/>
            <person name="Rubenfield M.J."/>
            <person name="Ruiz A."/>
            <person name="Russo S."/>
            <person name="Salzberg S.L."/>
            <person name="Sanchez-Gracia A."/>
            <person name="Saranga D.J."/>
            <person name="Sato H."/>
            <person name="Schaeffer S.W."/>
            <person name="Schatz M.C."/>
            <person name="Schlenke T."/>
            <person name="Schwartz R."/>
            <person name="Segarra C."/>
            <person name="Singh R.S."/>
            <person name="Sirot L."/>
            <person name="Sirota M."/>
            <person name="Sisneros N.B."/>
            <person name="Smith C.D."/>
            <person name="Smith T.F."/>
            <person name="Spieth J."/>
            <person name="Stage D.E."/>
            <person name="Stark A."/>
            <person name="Stephan W."/>
            <person name="Strausberg R.L."/>
            <person name="Strempel S."/>
            <person name="Sturgill D."/>
            <person name="Sutton G."/>
            <person name="Sutton G.G."/>
            <person name="Tao W."/>
            <person name="Teichmann S."/>
            <person name="Tobari Y.N."/>
            <person name="Tomimura Y."/>
            <person name="Tsolas J.M."/>
            <person name="Valente V.L."/>
            <person name="Venter E."/>
            <person name="Venter J.C."/>
            <person name="Vicario S."/>
            <person name="Vieira F.G."/>
            <person name="Vilella A.J."/>
            <person name="Villasante A."/>
            <person name="Walenz B."/>
            <person name="Wang J."/>
            <person name="Wasserman M."/>
            <person name="Watts T."/>
            <person name="Wilson D."/>
            <person name="Wilson R.K."/>
            <person name="Wing R.A."/>
            <person name="Wolfner M.F."/>
            <person name="Wong A."/>
            <person name="Wong G.K."/>
            <person name="Wu C.I."/>
            <person name="Wu G."/>
            <person name="Yamamoto D."/>
            <person name="Yang H.P."/>
            <person name="Yang S.P."/>
            <person name="Yorke J.A."/>
            <person name="Yoshida K."/>
            <person name="Zdobnov E."/>
            <person name="Zhang P."/>
            <person name="Zhang Y."/>
            <person name="Zimin A.V."/>
            <person name="Baldwin J."/>
            <person name="Abdouelleil A."/>
            <person name="Abdulkadir J."/>
            <person name="Abebe A."/>
            <person name="Abera B."/>
            <person name="Abreu J."/>
            <person name="Acer S.C."/>
            <person name="Aftuck L."/>
            <person name="Alexander A."/>
            <person name="An P."/>
            <person name="Anderson E."/>
            <person name="Anderson S."/>
            <person name="Arachi H."/>
            <person name="Azer M."/>
            <person name="Bachantsang P."/>
            <person name="Barry A."/>
            <person name="Bayul T."/>
            <person name="Berlin A."/>
            <person name="Bessette D."/>
            <person name="Bloom T."/>
            <person name="Blye J."/>
            <person name="Boguslavskiy L."/>
            <person name="Bonnet C."/>
            <person name="Boukhgalter B."/>
            <person name="Bourzgui I."/>
            <person name="Brown A."/>
            <person name="Cahill P."/>
            <person name="Channer S."/>
            <person name="Cheshatsang Y."/>
            <person name="Chuda L."/>
            <person name="Citroen M."/>
            <person name="Collymore A."/>
            <person name="Cooke P."/>
            <person name="Costello M."/>
            <person name="D'Aco K."/>
            <person name="Daza R."/>
            <person name="De Haan G."/>
            <person name="DeGray S."/>
            <person name="DeMaso C."/>
            <person name="Dhargay N."/>
            <person name="Dooley K."/>
            <person name="Dooley E."/>
            <person name="Doricent M."/>
            <person name="Dorje P."/>
            <person name="Dorjee K."/>
            <person name="Dupes A."/>
            <person name="Elong R."/>
            <person name="Falk J."/>
            <person name="Farina A."/>
            <person name="Faro S."/>
            <person name="Ferguson D."/>
            <person name="Fisher S."/>
            <person name="Foley C.D."/>
            <person name="Franke A."/>
            <person name="Friedrich D."/>
            <person name="Gadbois L."/>
            <person name="Gearin G."/>
            <person name="Gearin C.R."/>
            <person name="Giannoukos G."/>
            <person name="Goode T."/>
            <person name="Graham J."/>
            <person name="Grandbois E."/>
            <person name="Grewal S."/>
            <person name="Gyaltsen K."/>
            <person name="Hafez N."/>
            <person name="Hagos B."/>
            <person name="Hall J."/>
            <person name="Henson C."/>
            <person name="Hollinger A."/>
            <person name="Honan T."/>
            <person name="Huard M.D."/>
            <person name="Hughes L."/>
            <person name="Hurhula B."/>
            <person name="Husby M.E."/>
            <person name="Kamat A."/>
            <person name="Kanga B."/>
            <person name="Kashin S."/>
            <person name="Khazanovich D."/>
            <person name="Kisner P."/>
            <person name="Lance K."/>
            <person name="Lara M."/>
            <person name="Lee W."/>
            <person name="Lennon N."/>
            <person name="Letendre F."/>
            <person name="LeVine R."/>
            <person name="Lipovsky A."/>
            <person name="Liu X."/>
            <person name="Liu J."/>
            <person name="Liu S."/>
            <person name="Lokyitsang T."/>
            <person name="Lokyitsang Y."/>
            <person name="Lubonja R."/>
            <person name="Lui A."/>
            <person name="MacDonald P."/>
            <person name="Magnisalis V."/>
            <person name="Maru K."/>
            <person name="Matthews C."/>
            <person name="McCusker W."/>
            <person name="McDonough S."/>
            <person name="Mehta T."/>
            <person name="Meldrim J."/>
            <person name="Meneus L."/>
            <person name="Mihai O."/>
            <person name="Mihalev A."/>
            <person name="Mihova T."/>
            <person name="Mittelman R."/>
            <person name="Mlenga V."/>
            <person name="Montmayeur A."/>
            <person name="Mulrain L."/>
            <person name="Navidi A."/>
            <person name="Naylor J."/>
            <person name="Negash T."/>
            <person name="Nguyen T."/>
            <person name="Nguyen N."/>
            <person name="Nicol R."/>
            <person name="Norbu C."/>
            <person name="Norbu N."/>
            <person name="Novod N."/>
            <person name="O'Neill B."/>
            <person name="Osman S."/>
            <person name="Markiewicz E."/>
            <person name="Oyono O.L."/>
            <person name="Patti C."/>
            <person name="Phunkhang P."/>
            <person name="Pierre F."/>
            <person name="Priest M."/>
            <person name="Raghuraman S."/>
            <person name="Rege F."/>
            <person name="Reyes R."/>
            <person name="Rise C."/>
            <person name="Rogov P."/>
            <person name="Ross K."/>
            <person name="Ryan E."/>
            <person name="Settipalli S."/>
            <person name="Shea T."/>
            <person name="Sherpa N."/>
            <person name="Shi L."/>
            <person name="Shih D."/>
            <person name="Sparrow T."/>
            <person name="Spaulding J."/>
            <person name="Stalker J."/>
            <person name="Stange-Thomann N."/>
            <person name="Stavropoulos S."/>
            <person name="Stone C."/>
            <person name="Strader C."/>
            <person name="Tesfaye S."/>
            <person name="Thomson T."/>
            <person name="Thoulutsang Y."/>
            <person name="Thoulutsang D."/>
            <person name="Topham K."/>
            <person name="Topping I."/>
            <person name="Tsamla T."/>
            <person name="Vassiliev H."/>
            <person name="Vo A."/>
            <person name="Wangchuk T."/>
            <person name="Wangdi T."/>
            <person name="Weiand M."/>
            <person name="Wilkinson J."/>
            <person name="Wilson A."/>
            <person name="Yadav S."/>
            <person name="Young G."/>
            <person name="Yu Q."/>
            <person name="Zembek L."/>
            <person name="Zhong D."/>
            <person name="Zimmer A."/>
            <person name="Zwirko Z."/>
            <person name="Jaffe D.B."/>
            <person name="Alvarez P."/>
            <person name="Brockman W."/>
            <person name="Butler J."/>
            <person name="Chin C."/>
            <person name="Gnerre S."/>
            <person name="Grabherr M."/>
            <person name="Kleber M."/>
            <person name="Mauceli E."/>
            <person name="MacCallum I."/>
        </authorList>
    </citation>
    <scope>NUCLEOTIDE SEQUENCE [LARGE SCALE GENOMIC DNA]</scope>
    <source>
        <strain evidence="2">Tucson 15287-2541.00</strain>
    </source>
</reference>
<organism evidence="2">
    <name type="scientific">Drosophila grimshawi</name>
    <name type="common">Hawaiian fruit fly</name>
    <name type="synonym">Idiomyia grimshawi</name>
    <dbReference type="NCBI Taxonomy" id="7222"/>
    <lineage>
        <taxon>Eukaryota</taxon>
        <taxon>Metazoa</taxon>
        <taxon>Ecdysozoa</taxon>
        <taxon>Arthropoda</taxon>
        <taxon>Hexapoda</taxon>
        <taxon>Insecta</taxon>
        <taxon>Pterygota</taxon>
        <taxon>Neoptera</taxon>
        <taxon>Endopterygota</taxon>
        <taxon>Diptera</taxon>
        <taxon>Brachycera</taxon>
        <taxon>Muscomorpha</taxon>
        <taxon>Ephydroidea</taxon>
        <taxon>Drosophilidae</taxon>
        <taxon>Drosophila</taxon>
        <taxon>Hawaiian Drosophila</taxon>
    </lineage>
</organism>
<dbReference type="OrthoDB" id="2017974at2759"/>
<dbReference type="GO" id="GO:0043487">
    <property type="term" value="P:regulation of RNA stability"/>
    <property type="evidence" value="ECO:0007669"/>
    <property type="project" value="EnsemblMetazoa"/>
</dbReference>
<dbReference type="InParanoid" id="B4K0T5"/>
<name>B4K0T5_DROGR</name>
<dbReference type="EMBL" id="CH916539">
    <property type="protein sequence ID" value="EDV93983.1"/>
    <property type="molecule type" value="Genomic_DNA"/>
</dbReference>
<evidence type="ECO:0000313" key="2">
    <source>
        <dbReference type="Proteomes" id="UP000001070"/>
    </source>
</evidence>
<dbReference type="HOGENOM" id="CLU_1733373_0_0_1"/>
<dbReference type="STRING" id="7222.B4K0T5"/>
<sequence>MGSVISASLFVLVGEEYASNDDSIRKRLELPLNDSFSIEAINVAMQVVQNDFDVTQLCKRKTQLEATAKVKPIFISKLEEILKLVDCKLYTEVRPSTLTVARHKLLHRLPRGYLEKLPMNERVIEKQQVGSYRNSKQTLFIILTKYQCAKL</sequence>
<dbReference type="GO" id="GO:0004540">
    <property type="term" value="F:RNA nuclease activity"/>
    <property type="evidence" value="ECO:0007669"/>
    <property type="project" value="EnsemblMetazoa"/>
</dbReference>
<dbReference type="GO" id="GO:0007274">
    <property type="term" value="P:neuromuscular synaptic transmission"/>
    <property type="evidence" value="ECO:0007669"/>
    <property type="project" value="EnsemblMetazoa"/>
</dbReference>
<accession>B4K0T5</accession>
<keyword evidence="2" id="KW-1185">Reference proteome</keyword>
<dbReference type="GO" id="GO:0050808">
    <property type="term" value="P:synapse organization"/>
    <property type="evidence" value="ECO:0007669"/>
    <property type="project" value="EnsemblMetazoa"/>
</dbReference>
<proteinExistence type="predicted"/>
<dbReference type="AlphaFoldDB" id="B4K0T5"/>
<gene>
    <name evidence="1" type="primary">Dgri\GH23440</name>
    <name evidence="1" type="ORF">Dgri_GH23440</name>
</gene>
<dbReference type="eggNOG" id="KOG2162">
    <property type="taxonomic scope" value="Eukaryota"/>
</dbReference>
<dbReference type="GO" id="GO:0000184">
    <property type="term" value="P:nuclear-transcribed mRNA catabolic process, nonsense-mediated decay"/>
    <property type="evidence" value="ECO:0007669"/>
    <property type="project" value="EnsemblMetazoa"/>
</dbReference>